<reference evidence="1" key="1">
    <citation type="submission" date="2025-08" db="UniProtKB">
        <authorList>
            <consortium name="Ensembl"/>
        </authorList>
    </citation>
    <scope>IDENTIFICATION</scope>
</reference>
<accession>A0A2K5KL11</accession>
<dbReference type="Ensembl" id="ENSCATT00000007116.1">
    <property type="protein sequence ID" value="ENSCATP00000001374.1"/>
    <property type="gene ID" value="ENSCATG00000006509.1"/>
</dbReference>
<protein>
    <submittedName>
        <fullName evidence="1">Uncharacterized protein</fullName>
    </submittedName>
</protein>
<dbReference type="AlphaFoldDB" id="A0A2K5KL11"/>
<keyword evidence="2" id="KW-1185">Reference proteome</keyword>
<name>A0A2K5KL11_CERAT</name>
<evidence type="ECO:0000313" key="2">
    <source>
        <dbReference type="Proteomes" id="UP000233060"/>
    </source>
</evidence>
<evidence type="ECO:0000313" key="1">
    <source>
        <dbReference type="Ensembl" id="ENSCATP00000001374.1"/>
    </source>
</evidence>
<dbReference type="GeneTree" id="ENSGT00910000147153"/>
<proteinExistence type="predicted"/>
<organism evidence="1 2">
    <name type="scientific">Cercocebus atys</name>
    <name type="common">Sooty mangabey</name>
    <name type="synonym">Cercocebus torquatus atys</name>
    <dbReference type="NCBI Taxonomy" id="9531"/>
    <lineage>
        <taxon>Eukaryota</taxon>
        <taxon>Metazoa</taxon>
        <taxon>Chordata</taxon>
        <taxon>Craniata</taxon>
        <taxon>Vertebrata</taxon>
        <taxon>Euteleostomi</taxon>
        <taxon>Mammalia</taxon>
        <taxon>Eutheria</taxon>
        <taxon>Euarchontoglires</taxon>
        <taxon>Primates</taxon>
        <taxon>Haplorrhini</taxon>
        <taxon>Catarrhini</taxon>
        <taxon>Cercopithecidae</taxon>
        <taxon>Cercopithecinae</taxon>
        <taxon>Cercocebus</taxon>
    </lineage>
</organism>
<reference evidence="1" key="2">
    <citation type="submission" date="2025-09" db="UniProtKB">
        <authorList>
            <consortium name="Ensembl"/>
        </authorList>
    </citation>
    <scope>IDENTIFICATION</scope>
</reference>
<sequence length="104" mass="11606">MSRCQDSEMLTCTYTIKKCVPRKGKPEIRDRGAATITGYIIGGAPAKRTCSVPLKIINSRRRQQSLEPRAGPLTMFRGDDALPSSPTVPLTLYFLFYFETMSSL</sequence>
<dbReference type="Proteomes" id="UP000233060">
    <property type="component" value="Unassembled WGS sequence"/>
</dbReference>
<dbReference type="OMA" id="CQDSEML"/>